<feature type="region of interest" description="Disordered" evidence="1">
    <location>
        <begin position="1"/>
        <end position="31"/>
    </location>
</feature>
<dbReference type="AlphaFoldDB" id="A0A2T0A579"/>
<feature type="compositionally biased region" description="Low complexity" evidence="1">
    <location>
        <begin position="338"/>
        <end position="353"/>
    </location>
</feature>
<accession>A0A2T0A579</accession>
<feature type="compositionally biased region" description="Low complexity" evidence="1">
    <location>
        <begin position="671"/>
        <end position="684"/>
    </location>
</feature>
<organism evidence="2 3">
    <name type="scientific">Rhodotorula toruloides</name>
    <name type="common">Yeast</name>
    <name type="synonym">Rhodosporidium toruloides</name>
    <dbReference type="NCBI Taxonomy" id="5286"/>
    <lineage>
        <taxon>Eukaryota</taxon>
        <taxon>Fungi</taxon>
        <taxon>Dikarya</taxon>
        <taxon>Basidiomycota</taxon>
        <taxon>Pucciniomycotina</taxon>
        <taxon>Microbotryomycetes</taxon>
        <taxon>Sporidiobolales</taxon>
        <taxon>Sporidiobolaceae</taxon>
        <taxon>Rhodotorula</taxon>
    </lineage>
</organism>
<feature type="compositionally biased region" description="Low complexity" evidence="1">
    <location>
        <begin position="712"/>
        <end position="754"/>
    </location>
</feature>
<feature type="compositionally biased region" description="Low complexity" evidence="1">
    <location>
        <begin position="422"/>
        <end position="436"/>
    </location>
</feature>
<gene>
    <name evidence="2" type="ORF">AAT19DRAFT_15925</name>
</gene>
<dbReference type="EMBL" id="LCTV02000008">
    <property type="protein sequence ID" value="PRQ73172.1"/>
    <property type="molecule type" value="Genomic_DNA"/>
</dbReference>
<dbReference type="Proteomes" id="UP000239560">
    <property type="component" value="Unassembled WGS sequence"/>
</dbReference>
<feature type="compositionally biased region" description="Basic and acidic residues" evidence="1">
    <location>
        <begin position="524"/>
        <end position="537"/>
    </location>
</feature>
<feature type="compositionally biased region" description="Low complexity" evidence="1">
    <location>
        <begin position="540"/>
        <end position="573"/>
    </location>
</feature>
<name>A0A2T0A579_RHOTO</name>
<feature type="compositionally biased region" description="Basic and acidic residues" evidence="1">
    <location>
        <begin position="1"/>
        <end position="11"/>
    </location>
</feature>
<feature type="region of interest" description="Disordered" evidence="1">
    <location>
        <begin position="395"/>
        <end position="442"/>
    </location>
</feature>
<feature type="compositionally biased region" description="Basic and acidic residues" evidence="1">
    <location>
        <begin position="604"/>
        <end position="634"/>
    </location>
</feature>
<evidence type="ECO:0000313" key="2">
    <source>
        <dbReference type="EMBL" id="PRQ73172.1"/>
    </source>
</evidence>
<feature type="region of interest" description="Disordered" evidence="1">
    <location>
        <begin position="44"/>
        <end position="85"/>
    </location>
</feature>
<comment type="caution">
    <text evidence="2">The sequence shown here is derived from an EMBL/GenBank/DDBJ whole genome shotgun (WGS) entry which is preliminary data.</text>
</comment>
<reference evidence="2 3" key="1">
    <citation type="journal article" date="2018" name="Elife">
        <title>Functional genomics of lipid metabolism in the oleaginous yeast Rhodosporidium toruloides.</title>
        <authorList>
            <person name="Coradetti S.T."/>
            <person name="Pinel D."/>
            <person name="Geiselman G."/>
            <person name="Ito M."/>
            <person name="Mondo S."/>
            <person name="Reilly M.C."/>
            <person name="Cheng Y.F."/>
            <person name="Bauer S."/>
            <person name="Grigoriev I."/>
            <person name="Gladden J.M."/>
            <person name="Simmons B.A."/>
            <person name="Brem R."/>
            <person name="Arkin A.P."/>
            <person name="Skerker J.M."/>
        </authorList>
    </citation>
    <scope>NUCLEOTIDE SEQUENCE [LARGE SCALE GENOMIC DNA]</scope>
    <source>
        <strain evidence="2 3">NBRC 0880</strain>
    </source>
</reference>
<feature type="region of interest" description="Disordered" evidence="1">
    <location>
        <begin position="472"/>
        <end position="823"/>
    </location>
</feature>
<proteinExistence type="predicted"/>
<evidence type="ECO:0000256" key="1">
    <source>
        <dbReference type="SAM" id="MobiDB-lite"/>
    </source>
</evidence>
<protein>
    <submittedName>
        <fullName evidence="2">Proteophosphoglycan ppg4</fullName>
    </submittedName>
</protein>
<evidence type="ECO:0000313" key="3">
    <source>
        <dbReference type="Proteomes" id="UP000239560"/>
    </source>
</evidence>
<feature type="region of interest" description="Disordered" evidence="1">
    <location>
        <begin position="323"/>
        <end position="382"/>
    </location>
</feature>
<feature type="region of interest" description="Disordered" evidence="1">
    <location>
        <begin position="120"/>
        <end position="202"/>
    </location>
</feature>
<feature type="compositionally biased region" description="Low complexity" evidence="1">
    <location>
        <begin position="510"/>
        <end position="520"/>
    </location>
</feature>
<dbReference type="OrthoDB" id="2527107at2759"/>
<feature type="compositionally biased region" description="Polar residues" evidence="1">
    <location>
        <begin position="167"/>
        <end position="177"/>
    </location>
</feature>
<sequence length="823" mass="86051">MHLSLDNDPRYPRSPFGRSQNSRRGLDTPSLASSVNMSLDLADFDPLGDKTELNGILSGSMSPHVSADPKETLTDVSHPQDAPDSPFSAALRGTSHPKNTQIPPAPFTPLNDADLLIDFGSSPPKPASTPSLVVPADYSGSPESTSPPVVPSRRQATLLDDSFDGTDPTSVANTPFASLSPPPTVRRVHPPLAEAEEQTRPAATRPIGRRWSVMNRLQAEKRRTSGKGLSPVKDCSPLKEGDSSIFLSPQHLGAADMSLIADEGGSFLLHEADETTLDRSAMSEICEESEEPSEGMSTLLRGLGESTIGSARFPSSKSTPALATIFSAGPSPTSLSRSTGPSHAAPSAAPEPSFALDDPSPADATFLNSSTASFKEYRDSPVKSRLVSIQAEHWIAEEDELEDDGKTPRPPVRRLGRESGASDTSSGTEEGPSSSSFDFTRWQTGEVGTGILNQSPPAAALLAESTRTVELAQSTVHPASPPDTPVSALASSTRTVVPEPSQAVASQPLAPATTPARTATNETGAERLRRRMEELRAQKKASAPSAAPVKTPAAVTTPGRRLSLRPPAAAVPRPAQPPRPRLSTLPSATPARSRPAPPGPPKTPGERKESTAARLDRLRSERKQREDARAKSPEKLAAGLKRTSSLVAVSTRAPSGLAPLARKSVADLRAARAASTAAPVAAKPPARRPSNLPAPSRPISRPSLAPSTTHQSLAPAPSRPSLAPSTSRTFLAPASSLASSTSSTSSNVTVTARTSPRKSTIARPSLQPGATGLKRPSLAKPTFSAVPLPRARQPLGQTQPAASSAAGPPLKPRVSRIGLGRAR</sequence>